<proteinExistence type="predicted"/>
<keyword evidence="2" id="KW-0472">Membrane</keyword>
<protein>
    <recommendedName>
        <fullName evidence="3">Type IV / VI secretion system DotU domain-containing protein</fullName>
    </recommendedName>
</protein>
<evidence type="ECO:0000256" key="1">
    <source>
        <dbReference type="SAM" id="MobiDB-lite"/>
    </source>
</evidence>
<name>A0A484HHL4_9BACT</name>
<dbReference type="EMBL" id="CAACVI010000034">
    <property type="protein sequence ID" value="VEN74642.1"/>
    <property type="molecule type" value="Genomic_DNA"/>
</dbReference>
<feature type="region of interest" description="Disordered" evidence="1">
    <location>
        <begin position="155"/>
        <end position="174"/>
    </location>
</feature>
<reference evidence="4" key="1">
    <citation type="submission" date="2019-01" db="EMBL/GenBank/DDBJ databases">
        <authorList>
            <consortium name="Genoscope - CEA"/>
            <person name="William W."/>
        </authorList>
    </citation>
    <scope>NUCLEOTIDE SEQUENCE</scope>
    <source>
        <strain evidence="4">CR-1</strain>
    </source>
</reference>
<gene>
    <name evidence="4" type="ORF">EPICR_40228</name>
</gene>
<dbReference type="Pfam" id="PF09850">
    <property type="entry name" value="DotU"/>
    <property type="match status" value="1"/>
</dbReference>
<dbReference type="PANTHER" id="PTHR38033">
    <property type="entry name" value="MEMBRANE PROTEIN-RELATED"/>
    <property type="match status" value="1"/>
</dbReference>
<dbReference type="InterPro" id="IPR038522">
    <property type="entry name" value="T4/T6SS_DotU_sf"/>
</dbReference>
<evidence type="ECO:0000256" key="2">
    <source>
        <dbReference type="SAM" id="Phobius"/>
    </source>
</evidence>
<feature type="transmembrane region" description="Helical" evidence="2">
    <location>
        <begin position="180"/>
        <end position="199"/>
    </location>
</feature>
<dbReference type="Gene3D" id="1.25.40.590">
    <property type="entry name" value="Type IV / VI secretion system, DotU"/>
    <property type="match status" value="1"/>
</dbReference>
<feature type="domain" description="Type IV / VI secretion system DotU" evidence="3">
    <location>
        <begin position="7"/>
        <end position="202"/>
    </location>
</feature>
<sequence>MSFDNKMIHAAHPVLDCLVGFSTRLSENDAISLDSLRGRLLGLIREMENSLEKLPGMSSRIVTADYALTALIDDTLSFSQWRHAEEWKKHPLEEEIFNTNAAGERFFELLEKEGLLDPRLGELFYICLCLGFGRERADAPRLKQKLYMMISPPIPDDDRNLSPDAPPPPQAPETRLPRKIGLWSFAIVLGAAVIFYLIASQWTWLDAAEQIKTLIQVLGTEG</sequence>
<dbReference type="AlphaFoldDB" id="A0A484HHL4"/>
<dbReference type="NCBIfam" id="TIGR03349">
    <property type="entry name" value="IV_VI_DotU"/>
    <property type="match status" value="1"/>
</dbReference>
<accession>A0A484HHL4</accession>
<dbReference type="PANTHER" id="PTHR38033:SF1">
    <property type="entry name" value="DOTU FAMILY TYPE IV_VI SECRETION SYSTEM PROTEIN"/>
    <property type="match status" value="1"/>
</dbReference>
<keyword evidence="2" id="KW-1133">Transmembrane helix</keyword>
<keyword evidence="2" id="KW-0812">Transmembrane</keyword>
<evidence type="ECO:0000313" key="4">
    <source>
        <dbReference type="EMBL" id="VEN74642.1"/>
    </source>
</evidence>
<evidence type="ECO:0000259" key="3">
    <source>
        <dbReference type="Pfam" id="PF09850"/>
    </source>
</evidence>
<organism evidence="4">
    <name type="scientific">uncultured Desulfobacteraceae bacterium</name>
    <dbReference type="NCBI Taxonomy" id="218296"/>
    <lineage>
        <taxon>Bacteria</taxon>
        <taxon>Pseudomonadati</taxon>
        <taxon>Thermodesulfobacteriota</taxon>
        <taxon>Desulfobacteria</taxon>
        <taxon>Desulfobacterales</taxon>
        <taxon>Desulfobacteraceae</taxon>
        <taxon>environmental samples</taxon>
    </lineage>
</organism>
<dbReference type="InterPro" id="IPR017732">
    <property type="entry name" value="T4/T6SS_DotU"/>
</dbReference>